<evidence type="ECO:0000313" key="3">
    <source>
        <dbReference type="Proteomes" id="UP000069773"/>
    </source>
</evidence>
<sequence length="99" mass="10457">MAQNSHAGPPANCVANPARNNPRAATAHRTELTDHRLVNPNGVGWAADACPVGTVAVVLEASSETRIMTTSKHVELYMYVIGRTAMLQLTAWGTESTAG</sequence>
<comment type="caution">
    <text evidence="2">The sequence shown here is derived from an EMBL/GenBank/DDBJ whole genome shotgun (WGS) entry which is preliminary data.</text>
</comment>
<protein>
    <submittedName>
        <fullName evidence="2">3-amino-2,3-dideoxy-scyllo-inositol 1-d ehydrogenase</fullName>
    </submittedName>
</protein>
<evidence type="ECO:0000313" key="2">
    <source>
        <dbReference type="EMBL" id="GAT08342.1"/>
    </source>
</evidence>
<keyword evidence="3" id="KW-1185">Reference proteome</keyword>
<organism evidence="2 3">
    <name type="scientific">Mycolicibacterium novocastrense</name>
    <name type="common">Mycobacterium novocastrense</name>
    <dbReference type="NCBI Taxonomy" id="59813"/>
    <lineage>
        <taxon>Bacteria</taxon>
        <taxon>Bacillati</taxon>
        <taxon>Actinomycetota</taxon>
        <taxon>Actinomycetes</taxon>
        <taxon>Mycobacteriales</taxon>
        <taxon>Mycobacteriaceae</taxon>
        <taxon>Mycolicibacterium</taxon>
    </lineage>
</organism>
<accession>A0ABQ0KFN8</accession>
<evidence type="ECO:0000256" key="1">
    <source>
        <dbReference type="SAM" id="MobiDB-lite"/>
    </source>
</evidence>
<feature type="region of interest" description="Disordered" evidence="1">
    <location>
        <begin position="1"/>
        <end position="28"/>
    </location>
</feature>
<dbReference type="EMBL" id="BCTA01000022">
    <property type="protein sequence ID" value="GAT08342.1"/>
    <property type="molecule type" value="Genomic_DNA"/>
</dbReference>
<dbReference type="Proteomes" id="UP000069773">
    <property type="component" value="Unassembled WGS sequence"/>
</dbReference>
<feature type="compositionally biased region" description="Low complexity" evidence="1">
    <location>
        <begin position="9"/>
        <end position="27"/>
    </location>
</feature>
<reference evidence="2 3" key="1">
    <citation type="journal article" date="2016" name="Genome Announc.">
        <title>Draft Genome Sequences of Five Rapidly Growing Mycobacterium Species, M. thermoresistibile, M. fortuitum subsp. acetamidolyticum, M. canariasense, M. brisbanense, and M. novocastrense.</title>
        <authorList>
            <person name="Katahira K."/>
            <person name="Ogura Y."/>
            <person name="Gotoh Y."/>
            <person name="Hayashi T."/>
        </authorList>
    </citation>
    <scope>NUCLEOTIDE SEQUENCE [LARGE SCALE GENOMIC DNA]</scope>
    <source>
        <strain evidence="2 3">JCM18114</strain>
    </source>
</reference>
<proteinExistence type="predicted"/>
<name>A0ABQ0KFN8_MYCNV</name>
<gene>
    <name evidence="2" type="ORF">RMCN_1475</name>
</gene>